<accession>J3N1B0</accession>
<keyword evidence="3" id="KW-1185">Reference proteome</keyword>
<name>J3N1B0_ORYBR</name>
<dbReference type="Gramene" id="OB10G13080.1">
    <property type="protein sequence ID" value="OB10G13080.1"/>
    <property type="gene ID" value="OB10G13080"/>
</dbReference>
<organism evidence="2">
    <name type="scientific">Oryza brachyantha</name>
    <name type="common">malo sina</name>
    <dbReference type="NCBI Taxonomy" id="4533"/>
    <lineage>
        <taxon>Eukaryota</taxon>
        <taxon>Viridiplantae</taxon>
        <taxon>Streptophyta</taxon>
        <taxon>Embryophyta</taxon>
        <taxon>Tracheophyta</taxon>
        <taxon>Spermatophyta</taxon>
        <taxon>Magnoliopsida</taxon>
        <taxon>Liliopsida</taxon>
        <taxon>Poales</taxon>
        <taxon>Poaceae</taxon>
        <taxon>BOP clade</taxon>
        <taxon>Oryzoideae</taxon>
        <taxon>Oryzeae</taxon>
        <taxon>Oryzinae</taxon>
        <taxon>Oryza</taxon>
    </lineage>
</organism>
<reference evidence="2" key="1">
    <citation type="journal article" date="2013" name="Nat. Commun.">
        <title>Whole-genome sequencing of Oryza brachyantha reveals mechanisms underlying Oryza genome evolution.</title>
        <authorList>
            <person name="Chen J."/>
            <person name="Huang Q."/>
            <person name="Gao D."/>
            <person name="Wang J."/>
            <person name="Lang Y."/>
            <person name="Liu T."/>
            <person name="Li B."/>
            <person name="Bai Z."/>
            <person name="Luis Goicoechea J."/>
            <person name="Liang C."/>
            <person name="Chen C."/>
            <person name="Zhang W."/>
            <person name="Sun S."/>
            <person name="Liao Y."/>
            <person name="Zhang X."/>
            <person name="Yang L."/>
            <person name="Song C."/>
            <person name="Wang M."/>
            <person name="Shi J."/>
            <person name="Liu G."/>
            <person name="Liu J."/>
            <person name="Zhou H."/>
            <person name="Zhou W."/>
            <person name="Yu Q."/>
            <person name="An N."/>
            <person name="Chen Y."/>
            <person name="Cai Q."/>
            <person name="Wang B."/>
            <person name="Liu B."/>
            <person name="Min J."/>
            <person name="Huang Y."/>
            <person name="Wu H."/>
            <person name="Li Z."/>
            <person name="Zhang Y."/>
            <person name="Yin Y."/>
            <person name="Song W."/>
            <person name="Jiang J."/>
            <person name="Jackson S.A."/>
            <person name="Wing R.A."/>
            <person name="Wang J."/>
            <person name="Chen M."/>
        </authorList>
    </citation>
    <scope>NUCLEOTIDE SEQUENCE [LARGE SCALE GENOMIC DNA]</scope>
    <source>
        <strain evidence="2">cv. IRGC 101232</strain>
    </source>
</reference>
<protein>
    <submittedName>
        <fullName evidence="2">Uncharacterized protein</fullName>
    </submittedName>
</protein>
<dbReference type="Proteomes" id="UP000006038">
    <property type="component" value="Chromosome 10"/>
</dbReference>
<feature type="region of interest" description="Disordered" evidence="1">
    <location>
        <begin position="1"/>
        <end position="47"/>
    </location>
</feature>
<reference evidence="2" key="2">
    <citation type="submission" date="2013-04" db="UniProtKB">
        <authorList>
            <consortium name="EnsemblPlants"/>
        </authorList>
    </citation>
    <scope>IDENTIFICATION</scope>
</reference>
<evidence type="ECO:0000256" key="1">
    <source>
        <dbReference type="SAM" id="MobiDB-lite"/>
    </source>
</evidence>
<evidence type="ECO:0000313" key="2">
    <source>
        <dbReference type="EnsemblPlants" id="OB10G13080.1"/>
    </source>
</evidence>
<dbReference type="EnsemblPlants" id="OB10G13080.1">
    <property type="protein sequence ID" value="OB10G13080.1"/>
    <property type="gene ID" value="OB10G13080"/>
</dbReference>
<dbReference type="HOGENOM" id="CLU_2546224_0_0_1"/>
<proteinExistence type="predicted"/>
<sequence>MQAALTWAKKAGQSSQSADGGAAGDCRRQGCRGPTQTGKILGEGTRRRGRSAIYGGQEVEAPNLGCKVSYKVREATESNQGRG</sequence>
<dbReference type="AlphaFoldDB" id="J3N1B0"/>
<evidence type="ECO:0000313" key="3">
    <source>
        <dbReference type="Proteomes" id="UP000006038"/>
    </source>
</evidence>